<dbReference type="OrthoDB" id="5190621at2"/>
<evidence type="ECO:0008006" key="4">
    <source>
        <dbReference type="Google" id="ProtNLM"/>
    </source>
</evidence>
<dbReference type="RefSeq" id="WP_091289537.1">
    <property type="nucleotide sequence ID" value="NZ_FNON01000003.1"/>
</dbReference>
<feature type="transmembrane region" description="Helical" evidence="1">
    <location>
        <begin position="52"/>
        <end position="70"/>
    </location>
</feature>
<feature type="transmembrane region" description="Helical" evidence="1">
    <location>
        <begin position="27"/>
        <end position="46"/>
    </location>
</feature>
<feature type="transmembrane region" description="Helical" evidence="1">
    <location>
        <begin position="82"/>
        <end position="106"/>
    </location>
</feature>
<feature type="transmembrane region" description="Helical" evidence="1">
    <location>
        <begin position="112"/>
        <end position="131"/>
    </location>
</feature>
<name>A0A1H3DPB9_9PSEU</name>
<dbReference type="Proteomes" id="UP000199515">
    <property type="component" value="Unassembled WGS sequence"/>
</dbReference>
<dbReference type="STRING" id="589385.SAMN05421504_103465"/>
<evidence type="ECO:0000313" key="2">
    <source>
        <dbReference type="EMBL" id="SDX68197.1"/>
    </source>
</evidence>
<keyword evidence="1" id="KW-1133">Transmembrane helix</keyword>
<organism evidence="2 3">
    <name type="scientific">Amycolatopsis xylanica</name>
    <dbReference type="NCBI Taxonomy" id="589385"/>
    <lineage>
        <taxon>Bacteria</taxon>
        <taxon>Bacillati</taxon>
        <taxon>Actinomycetota</taxon>
        <taxon>Actinomycetes</taxon>
        <taxon>Pseudonocardiales</taxon>
        <taxon>Pseudonocardiaceae</taxon>
        <taxon>Amycolatopsis</taxon>
    </lineage>
</organism>
<reference evidence="2 3" key="1">
    <citation type="submission" date="2016-10" db="EMBL/GenBank/DDBJ databases">
        <authorList>
            <person name="de Groot N.N."/>
        </authorList>
    </citation>
    <scope>NUCLEOTIDE SEQUENCE [LARGE SCALE GENOMIC DNA]</scope>
    <source>
        <strain evidence="2 3">CPCC 202699</strain>
    </source>
</reference>
<dbReference type="EMBL" id="FNON01000003">
    <property type="protein sequence ID" value="SDX68197.1"/>
    <property type="molecule type" value="Genomic_DNA"/>
</dbReference>
<keyword evidence="1" id="KW-0812">Transmembrane</keyword>
<dbReference type="AlphaFoldDB" id="A0A1H3DPB9"/>
<keyword evidence="1" id="KW-0472">Membrane</keyword>
<gene>
    <name evidence="2" type="ORF">SAMN05421504_103465</name>
</gene>
<proteinExistence type="predicted"/>
<protein>
    <recommendedName>
        <fullName evidence="4">ATP synthase protein I</fullName>
    </recommendedName>
</protein>
<evidence type="ECO:0000256" key="1">
    <source>
        <dbReference type="SAM" id="Phobius"/>
    </source>
</evidence>
<accession>A0A1H3DPB9</accession>
<keyword evidence="3" id="KW-1185">Reference proteome</keyword>
<evidence type="ECO:0000313" key="3">
    <source>
        <dbReference type="Proteomes" id="UP000199515"/>
    </source>
</evidence>
<sequence length="148" mass="15191">MSESAETEQPNPHAEAMLKLASAMLKATLIVVPPVAVIAVVVSLLVADQPGLIGSGIGVVLGFASSMTTLGMMRFSANLPPMFVMVVALGGYVLKLMVLFGVSFALRGIDGLSANAFAFSMLAVVVVAAAAEVRAFKTTKIPTIIPAS</sequence>